<evidence type="ECO:0000313" key="2">
    <source>
        <dbReference type="Proteomes" id="UP000503222"/>
    </source>
</evidence>
<dbReference type="Proteomes" id="UP000503222">
    <property type="component" value="Chromosome"/>
</dbReference>
<reference evidence="1 2" key="1">
    <citation type="submission" date="2020-03" db="EMBL/GenBank/DDBJ databases">
        <title>Sphingomonas sp. nov., isolated from fish.</title>
        <authorList>
            <person name="Hyun D.-W."/>
            <person name="Bae J.-W."/>
        </authorList>
    </citation>
    <scope>NUCLEOTIDE SEQUENCE [LARGE SCALE GENOMIC DNA]</scope>
    <source>
        <strain evidence="1 2">HDW15B</strain>
    </source>
</reference>
<dbReference type="KEGG" id="spii:G7077_09935"/>
<dbReference type="EMBL" id="CP049869">
    <property type="protein sequence ID" value="QIK79168.1"/>
    <property type="molecule type" value="Genomic_DNA"/>
</dbReference>
<dbReference type="AlphaFoldDB" id="A0A6G7YQZ2"/>
<proteinExistence type="predicted"/>
<evidence type="ECO:0000313" key="1">
    <source>
        <dbReference type="EMBL" id="QIK79168.1"/>
    </source>
</evidence>
<organism evidence="1 2">
    <name type="scientific">Sphingomonas piscis</name>
    <dbReference type="NCBI Taxonomy" id="2714943"/>
    <lineage>
        <taxon>Bacteria</taxon>
        <taxon>Pseudomonadati</taxon>
        <taxon>Pseudomonadota</taxon>
        <taxon>Alphaproteobacteria</taxon>
        <taxon>Sphingomonadales</taxon>
        <taxon>Sphingomonadaceae</taxon>
        <taxon>Sphingomonas</taxon>
    </lineage>
</organism>
<name>A0A6G7YQZ2_9SPHN</name>
<accession>A0A6G7YQZ2</accession>
<dbReference type="RefSeq" id="WP_166411559.1">
    <property type="nucleotide sequence ID" value="NZ_CP049869.1"/>
</dbReference>
<sequence>MIRRILCKLGWHSEDRAFIGKRKSGRVAYRYYCNACAREFTTSRR</sequence>
<keyword evidence="2" id="KW-1185">Reference proteome</keyword>
<gene>
    <name evidence="1" type="ORF">G7077_09935</name>
</gene>
<protein>
    <submittedName>
        <fullName evidence="1">Uncharacterized protein</fullName>
    </submittedName>
</protein>